<feature type="coiled-coil region" evidence="1">
    <location>
        <begin position="316"/>
        <end position="414"/>
    </location>
</feature>
<dbReference type="AlphaFoldDB" id="A0A449A8J1"/>
<dbReference type="Proteomes" id="UP000290942">
    <property type="component" value="Chromosome"/>
</dbReference>
<evidence type="ECO:0000256" key="1">
    <source>
        <dbReference type="SAM" id="Coils"/>
    </source>
</evidence>
<dbReference type="EMBL" id="LR214970">
    <property type="protein sequence ID" value="VEU60582.1"/>
    <property type="molecule type" value="Genomic_DNA"/>
</dbReference>
<gene>
    <name evidence="3" type="ORF">NCTC10122_00178</name>
</gene>
<keyword evidence="2" id="KW-0732">Signal</keyword>
<feature type="coiled-coil region" evidence="1">
    <location>
        <begin position="441"/>
        <end position="498"/>
    </location>
</feature>
<organism evidence="3 4">
    <name type="scientific">Mycoplasmopsis bovigenitalium</name>
    <dbReference type="NCBI Taxonomy" id="2112"/>
    <lineage>
        <taxon>Bacteria</taxon>
        <taxon>Bacillati</taxon>
        <taxon>Mycoplasmatota</taxon>
        <taxon>Mycoplasmoidales</taxon>
        <taxon>Metamycoplasmataceae</taxon>
        <taxon>Mycoplasmopsis</taxon>
    </lineage>
</organism>
<feature type="coiled-coil region" evidence="1">
    <location>
        <begin position="769"/>
        <end position="893"/>
    </location>
</feature>
<sequence length="1167" mass="135124">MRKSTERRLFNCVVLIASGSAVGATSAIIIQKNHSHPREVKRINDEIKEQIIDVNNTSDKLDQNKGSVDSLKNAIDEAEQKLAQFNRKFNEYNKEEYETNDKINNEIDNFKNSISELKAKIKDSKLRYEQNKSAFDTMYNEAIKTSNEAKKQLKETYEIDKPRLQAADIKLETVIKKVENSKQKVQDSQSNVDNLSTLNEELKQAIEEVKKLIEELKNVNEEQKNNKYLQAINNVINELNNKINKSANLGNNIKEIEDFITDLEKNITKANSTVKIVESEEGLNESVLAANEQLKDIISKSEQALKNTKPKLAVISNNIDQKLNELETKINKSKRKIANSTDFDELSKEFDNYNTTNESIKDLETKIKDAEYDKGLKHIGQLKLNNENNKVASLDKMKSTITKVLEAANNLNEEQIEHFSVKIALANTPQELANIRDEINLANKKEQYKKFVRTLQNLSKDEISEFISKINEYNESNYEKIKEEYSKINDEKAKLISEINTFDFTDKYKNQLSNNIKSEKLNKATSSKEEKKHINNSKTKVKEFINNSENKIPENKKTELKDLLTKAQSQVDVENVENQAQLEKAKQNAINEINKLNINNKEQLINEINKKDDETGIRAIVAKAKGDVLESEKLDAESKIRYLDFISNNEKTQKINQIKNTTNASKEQINKIVEELTNKNKEKQDLFEENIKYSDMFTEHFINEQKNKLVNEDDKNKYNKIKNDFATLKTQKEDLINKLDNKVTFPYLGDKDKQNLKNKLKQAIDSESIKKVEKEASQLNADKQKLISEVDKLEKVEADKASTKEQIINANGKDEAQRIYDELKAKSNKEKVNSKAAEYNDSIKDISDKINDLKQYNQSITSVNLKRKNNELISHLEKQVTQYKQEYEQNLENNSIQEKGKKLKLAKDIIKKYVDTIKDSHDYINNRAENDSIKSDGWEEFYNSTIKHNKDFFDGLTKTNLENYGINGHDVNRIMLDVYLRTKYKIFKKEVLRLIGNGKWRVKNGRLIISFMYLDNNKEEIKTNLKNARPTLDKTKYNSKYNNLTINWNADPKFRSFAKPSIARDSLDYYDPNKIQFKRLGRIYDYHAWGISFKSGDDDGLELDLKIIGMPNDKNYIIPLIYIKEDYESKKDSYDPNDPNVATQNFDTNVNKGDSIKEEELIAKNIQ</sequence>
<evidence type="ECO:0000256" key="2">
    <source>
        <dbReference type="SAM" id="SignalP"/>
    </source>
</evidence>
<evidence type="ECO:0000313" key="4">
    <source>
        <dbReference type="Proteomes" id="UP000290942"/>
    </source>
</evidence>
<accession>A0A449A8J1</accession>
<protein>
    <submittedName>
        <fullName evidence="3">Chromosome segregation protein SMC</fullName>
    </submittedName>
</protein>
<feature type="coiled-coil region" evidence="1">
    <location>
        <begin position="164"/>
        <end position="280"/>
    </location>
</feature>
<dbReference type="RefSeq" id="WP_129687521.1">
    <property type="nucleotide sequence ID" value="NZ_LR214970.1"/>
</dbReference>
<feature type="signal peptide" evidence="2">
    <location>
        <begin position="1"/>
        <end position="23"/>
    </location>
</feature>
<dbReference type="Gene3D" id="1.10.287.1490">
    <property type="match status" value="1"/>
</dbReference>
<name>A0A449A8J1_9BACT</name>
<keyword evidence="1" id="KW-0175">Coiled coil</keyword>
<reference evidence="3 4" key="1">
    <citation type="submission" date="2019-01" db="EMBL/GenBank/DDBJ databases">
        <authorList>
            <consortium name="Pathogen Informatics"/>
        </authorList>
    </citation>
    <scope>NUCLEOTIDE SEQUENCE [LARGE SCALE GENOMIC DNA]</scope>
    <source>
        <strain evidence="3 4">NCTC10122</strain>
    </source>
</reference>
<proteinExistence type="predicted"/>
<feature type="chain" id="PRO_5019194123" evidence="2">
    <location>
        <begin position="24"/>
        <end position="1167"/>
    </location>
</feature>
<feature type="coiled-coil region" evidence="1">
    <location>
        <begin position="44"/>
        <end position="127"/>
    </location>
</feature>
<feature type="coiled-coil region" evidence="1">
    <location>
        <begin position="566"/>
        <end position="606"/>
    </location>
</feature>
<evidence type="ECO:0000313" key="3">
    <source>
        <dbReference type="EMBL" id="VEU60582.1"/>
    </source>
</evidence>